<evidence type="ECO:0000256" key="1">
    <source>
        <dbReference type="ARBA" id="ARBA00022703"/>
    </source>
</evidence>
<keyword evidence="1" id="KW-0053">Apoptosis</keyword>
<organism evidence="4 5">
    <name type="scientific">Saccoglossus kowalevskii</name>
    <name type="common">Acorn worm</name>
    <dbReference type="NCBI Taxonomy" id="10224"/>
    <lineage>
        <taxon>Eukaryota</taxon>
        <taxon>Metazoa</taxon>
        <taxon>Hemichordata</taxon>
        <taxon>Enteropneusta</taxon>
        <taxon>Harrimaniidae</taxon>
        <taxon>Saccoglossus</taxon>
    </lineage>
</organism>
<feature type="domain" description="DED" evidence="3">
    <location>
        <begin position="19"/>
        <end position="98"/>
    </location>
</feature>
<dbReference type="PROSITE" id="PS50168">
    <property type="entry name" value="DED"/>
    <property type="match status" value="1"/>
</dbReference>
<feature type="compositionally biased region" description="Basic and acidic residues" evidence="2">
    <location>
        <begin position="398"/>
        <end position="413"/>
    </location>
</feature>
<feature type="region of interest" description="Disordered" evidence="2">
    <location>
        <begin position="140"/>
        <end position="173"/>
    </location>
</feature>
<dbReference type="RefSeq" id="XP_006820812.1">
    <property type="nucleotide sequence ID" value="XM_006820749.1"/>
</dbReference>
<feature type="compositionally biased region" description="Polar residues" evidence="2">
    <location>
        <begin position="144"/>
        <end position="163"/>
    </location>
</feature>
<name>A0ABM0MLC1_SACKO</name>
<dbReference type="PANTHER" id="PTHR48169:SF7">
    <property type="entry name" value="CASPASE 10"/>
    <property type="match status" value="1"/>
</dbReference>
<evidence type="ECO:0000259" key="3">
    <source>
        <dbReference type="PROSITE" id="PS50168"/>
    </source>
</evidence>
<gene>
    <name evidence="5" type="primary">LOC100366565</name>
</gene>
<dbReference type="InterPro" id="IPR001875">
    <property type="entry name" value="DED_dom"/>
</dbReference>
<keyword evidence="4" id="KW-1185">Reference proteome</keyword>
<evidence type="ECO:0000313" key="5">
    <source>
        <dbReference type="RefSeq" id="XP_006820812.1"/>
    </source>
</evidence>
<dbReference type="SUPFAM" id="SSF47986">
    <property type="entry name" value="DEATH domain"/>
    <property type="match status" value="1"/>
</dbReference>
<accession>A0ABM0MLC1</accession>
<evidence type="ECO:0000256" key="2">
    <source>
        <dbReference type="SAM" id="MobiDB-lite"/>
    </source>
</evidence>
<reference evidence="5" key="1">
    <citation type="submission" date="2025-08" db="UniProtKB">
        <authorList>
            <consortium name="RefSeq"/>
        </authorList>
    </citation>
    <scope>IDENTIFICATION</scope>
    <source>
        <tissue evidence="5">Testes</tissue>
    </source>
</reference>
<dbReference type="Proteomes" id="UP000694865">
    <property type="component" value="Unplaced"/>
</dbReference>
<evidence type="ECO:0000313" key="4">
    <source>
        <dbReference type="Proteomes" id="UP000694865"/>
    </source>
</evidence>
<feature type="region of interest" description="Disordered" evidence="2">
    <location>
        <begin position="393"/>
        <end position="418"/>
    </location>
</feature>
<dbReference type="SMART" id="SM00031">
    <property type="entry name" value="DED"/>
    <property type="match status" value="1"/>
</dbReference>
<sequence length="483" mass="53922">MATGGGSQIGDVDSTSIDPLRILFSQLAREIDENEFTTMKQLLLGKQIPKEKFHKLNNALSLFLYLEEKGCISSTNLNLLSDLVVAIGRNPLLEIISTYQQQDTGNQQAHMPSTDTDKNASCQTLSDSREFQDILSMQPPSKWISPQMQGNSHSATQPESKLQPQPKKHERQPGELEIEVNVDSFQKMEARTDQTVREIKAQALSDIARCLFSKVKTIDDIPAMIKYLDDIGDIICKHIDHKCLVVVVECLSLSALKRLWQDYREGKINSIFQEDIVSEDVLRECGASKIVLTTTIERWQYRKCFLELQKDEETKDSVDIPTDTTEVETEDVRSVDIPSDTTEVETEDVRPVDIPTDITEVETEDVRPVDIPTDITEVETEDVHSVDIPAEATEVETEDVRDSGLESAGDRSLDFPGGDTQLQDTAEISISSSVSPPLGGIRQEVDCLLEKGAIHNQSALSPGFYSNVFVVTNLQMASVQFWT</sequence>
<dbReference type="Pfam" id="PF01335">
    <property type="entry name" value="DED"/>
    <property type="match status" value="1"/>
</dbReference>
<dbReference type="PANTHER" id="PTHR48169">
    <property type="entry name" value="DED DOMAIN-CONTAINING PROTEIN"/>
    <property type="match status" value="1"/>
</dbReference>
<protein>
    <submittedName>
        <fullName evidence="5">Uncharacterized protein LOC100366565</fullName>
    </submittedName>
</protein>
<dbReference type="InterPro" id="IPR011029">
    <property type="entry name" value="DEATH-like_dom_sf"/>
</dbReference>
<dbReference type="Gene3D" id="1.10.533.10">
    <property type="entry name" value="Death Domain, Fas"/>
    <property type="match status" value="1"/>
</dbReference>
<dbReference type="GeneID" id="100366565"/>
<proteinExistence type="predicted"/>